<dbReference type="EMBL" id="JBHSOD010000103">
    <property type="protein sequence ID" value="MFC5890928.1"/>
    <property type="molecule type" value="Genomic_DNA"/>
</dbReference>
<evidence type="ECO:0000259" key="2">
    <source>
        <dbReference type="Pfam" id="PF01243"/>
    </source>
</evidence>
<dbReference type="NCBIfam" id="TIGR03618">
    <property type="entry name" value="Rv1155_F420"/>
    <property type="match status" value="1"/>
</dbReference>
<organism evidence="3 4">
    <name type="scientific">Kitasatospora aburaviensis</name>
    <dbReference type="NCBI Taxonomy" id="67265"/>
    <lineage>
        <taxon>Bacteria</taxon>
        <taxon>Bacillati</taxon>
        <taxon>Actinomycetota</taxon>
        <taxon>Actinomycetes</taxon>
        <taxon>Kitasatosporales</taxon>
        <taxon>Streptomycetaceae</taxon>
        <taxon>Kitasatospora</taxon>
    </lineage>
</organism>
<proteinExistence type="predicted"/>
<dbReference type="PANTHER" id="PTHR35176">
    <property type="entry name" value="HEME OXYGENASE HI_0854-RELATED"/>
    <property type="match status" value="1"/>
</dbReference>
<sequence length="150" mass="16674">MVEISKDIRARIDAGHIWYVATVNADGSPHVSPMWVGTEGDLVLFNTSVGRIKERNLRRDPRVCLSSADPADPYGRVQIRGRVVRFVEGVEADRTMDRLAGVYLGTERYEWRVPGERRVVVLVEPTRISRVTGVEPLPPGAPGSRVPGEE</sequence>
<dbReference type="InterPro" id="IPR012349">
    <property type="entry name" value="Split_barrel_FMN-bd"/>
</dbReference>
<protein>
    <submittedName>
        <fullName evidence="3">PPOX class F420-dependent oxidoreductase</fullName>
    </submittedName>
</protein>
<comment type="caution">
    <text evidence="3">The sequence shown here is derived from an EMBL/GenBank/DDBJ whole genome shotgun (WGS) entry which is preliminary data.</text>
</comment>
<dbReference type="InterPro" id="IPR052019">
    <property type="entry name" value="F420H2_bilvrd_red/Heme_oxyg"/>
</dbReference>
<evidence type="ECO:0000313" key="3">
    <source>
        <dbReference type="EMBL" id="MFC5890928.1"/>
    </source>
</evidence>
<reference evidence="4" key="1">
    <citation type="journal article" date="2019" name="Int. J. Syst. Evol. Microbiol.">
        <title>The Global Catalogue of Microorganisms (GCM) 10K type strain sequencing project: providing services to taxonomists for standard genome sequencing and annotation.</title>
        <authorList>
            <consortium name="The Broad Institute Genomics Platform"/>
            <consortium name="The Broad Institute Genome Sequencing Center for Infectious Disease"/>
            <person name="Wu L."/>
            <person name="Ma J."/>
        </authorList>
    </citation>
    <scope>NUCLEOTIDE SEQUENCE [LARGE SCALE GENOMIC DNA]</scope>
    <source>
        <strain evidence="4">CGMCC 4.1469</strain>
    </source>
</reference>
<dbReference type="Gene3D" id="2.30.110.10">
    <property type="entry name" value="Electron Transport, Fmn-binding Protein, Chain A"/>
    <property type="match status" value="1"/>
</dbReference>
<accession>A0ABW1F9C8</accession>
<gene>
    <name evidence="3" type="ORF">ACFP0N_38855</name>
</gene>
<name>A0ABW1F9C8_9ACTN</name>
<evidence type="ECO:0000256" key="1">
    <source>
        <dbReference type="ARBA" id="ARBA00023002"/>
    </source>
</evidence>
<dbReference type="Proteomes" id="UP001596067">
    <property type="component" value="Unassembled WGS sequence"/>
</dbReference>
<evidence type="ECO:0000313" key="4">
    <source>
        <dbReference type="Proteomes" id="UP001596067"/>
    </source>
</evidence>
<dbReference type="InterPro" id="IPR011576">
    <property type="entry name" value="Pyridox_Oxase_N"/>
</dbReference>
<keyword evidence="1" id="KW-0560">Oxidoreductase</keyword>
<dbReference type="SUPFAM" id="SSF50475">
    <property type="entry name" value="FMN-binding split barrel"/>
    <property type="match status" value="1"/>
</dbReference>
<feature type="domain" description="Pyridoxamine 5'-phosphate oxidase N-terminal" evidence="2">
    <location>
        <begin position="6"/>
        <end position="122"/>
    </location>
</feature>
<dbReference type="Pfam" id="PF01243">
    <property type="entry name" value="PNPOx_N"/>
    <property type="match status" value="1"/>
</dbReference>
<dbReference type="RefSeq" id="WP_313766776.1">
    <property type="nucleotide sequence ID" value="NZ_BAAAVH010000014.1"/>
</dbReference>
<dbReference type="InterPro" id="IPR019920">
    <property type="entry name" value="F420-binding_dom_put"/>
</dbReference>
<keyword evidence="4" id="KW-1185">Reference proteome</keyword>
<dbReference type="PANTHER" id="PTHR35176:SF6">
    <property type="entry name" value="HEME OXYGENASE HI_0854-RELATED"/>
    <property type="match status" value="1"/>
</dbReference>